<evidence type="ECO:0000256" key="1">
    <source>
        <dbReference type="SAM" id="Phobius"/>
    </source>
</evidence>
<protein>
    <submittedName>
        <fullName evidence="2">Predicted protein</fullName>
    </submittedName>
</protein>
<proteinExistence type="predicted"/>
<dbReference type="VEuPathDB" id="AmoebaDB:NAEGRDRAFT_75359"/>
<dbReference type="RefSeq" id="XP_002669716.1">
    <property type="nucleotide sequence ID" value="XM_002669670.1"/>
</dbReference>
<organism evidence="3">
    <name type="scientific">Naegleria gruberi</name>
    <name type="common">Amoeba</name>
    <dbReference type="NCBI Taxonomy" id="5762"/>
    <lineage>
        <taxon>Eukaryota</taxon>
        <taxon>Discoba</taxon>
        <taxon>Heterolobosea</taxon>
        <taxon>Tetramitia</taxon>
        <taxon>Eutetramitia</taxon>
        <taxon>Vahlkampfiidae</taxon>
        <taxon>Naegleria</taxon>
    </lineage>
</organism>
<feature type="transmembrane region" description="Helical" evidence="1">
    <location>
        <begin position="168"/>
        <end position="188"/>
    </location>
</feature>
<sequence>MNPHQQTQNTEQSESVNYYYNSNSDANTTSNSIASKTNLFMYGGGTLLLLLSLALFGIGAVLYGVVNSISVSYVHQGCCNVTVSSGCSSYDDCSYGVSFPILGSAKLQQDPKKGFGLTCSAAENQIMTTTLVKKYSSSNTLPTTTTNIDCYTDKNEKFVSLEPYSELYTLYISGGIICLAAPILFFVIKVGFM</sequence>
<dbReference type="EMBL" id="GG738923">
    <property type="protein sequence ID" value="EFC36972.1"/>
    <property type="molecule type" value="Genomic_DNA"/>
</dbReference>
<dbReference type="GeneID" id="8856221"/>
<keyword evidence="1" id="KW-0812">Transmembrane</keyword>
<dbReference type="AlphaFoldDB" id="D2W1S5"/>
<dbReference type="KEGG" id="ngr:NAEGRDRAFT_75359"/>
<gene>
    <name evidence="2" type="ORF">NAEGRDRAFT_75359</name>
</gene>
<reference evidence="2 3" key="1">
    <citation type="journal article" date="2010" name="Cell">
        <title>The genome of Naegleria gruberi illuminates early eukaryotic versatility.</title>
        <authorList>
            <person name="Fritz-Laylin L.K."/>
            <person name="Prochnik S.E."/>
            <person name="Ginger M.L."/>
            <person name="Dacks J.B."/>
            <person name="Carpenter M.L."/>
            <person name="Field M.C."/>
            <person name="Kuo A."/>
            <person name="Paredez A."/>
            <person name="Chapman J."/>
            <person name="Pham J."/>
            <person name="Shu S."/>
            <person name="Neupane R."/>
            <person name="Cipriano M."/>
            <person name="Mancuso J."/>
            <person name="Tu H."/>
            <person name="Salamov A."/>
            <person name="Lindquist E."/>
            <person name="Shapiro H."/>
            <person name="Lucas S."/>
            <person name="Grigoriev I.V."/>
            <person name="Cande W.Z."/>
            <person name="Fulton C."/>
            <person name="Rokhsar D.S."/>
            <person name="Dawson S.C."/>
        </authorList>
    </citation>
    <scope>NUCLEOTIDE SEQUENCE [LARGE SCALE GENOMIC DNA]</scope>
    <source>
        <strain evidence="2 3">NEG-M</strain>
    </source>
</reference>
<evidence type="ECO:0000313" key="2">
    <source>
        <dbReference type="EMBL" id="EFC36972.1"/>
    </source>
</evidence>
<keyword evidence="1" id="KW-1133">Transmembrane helix</keyword>
<name>D2W1S5_NAEGR</name>
<keyword evidence="1" id="KW-0472">Membrane</keyword>
<accession>D2W1S5</accession>
<dbReference type="InParanoid" id="D2W1S5"/>
<keyword evidence="3" id="KW-1185">Reference proteome</keyword>
<dbReference type="Proteomes" id="UP000006671">
    <property type="component" value="Unassembled WGS sequence"/>
</dbReference>
<evidence type="ECO:0000313" key="3">
    <source>
        <dbReference type="Proteomes" id="UP000006671"/>
    </source>
</evidence>
<feature type="transmembrane region" description="Helical" evidence="1">
    <location>
        <begin position="39"/>
        <end position="66"/>
    </location>
</feature>